<keyword evidence="1" id="KW-0732">Signal</keyword>
<accession>A0A7U7EQH4</accession>
<dbReference type="InterPro" id="IPR008966">
    <property type="entry name" value="Adhesion_dom_sf"/>
</dbReference>
<comment type="caution">
    <text evidence="2">The sequence shown here is derived from an EMBL/GenBank/DDBJ whole genome shotgun (WGS) entry which is preliminary data.</text>
</comment>
<reference evidence="2 3" key="1">
    <citation type="submission" date="2020-08" db="EMBL/GenBank/DDBJ databases">
        <authorList>
            <person name="Criscuolo A."/>
        </authorList>
    </citation>
    <scope>NUCLEOTIDE SEQUENCE [LARGE SCALE GENOMIC DNA]</scope>
    <source>
        <strain evidence="2">CIP111764</strain>
    </source>
</reference>
<sequence>METQAASKLPLALAALLAFPALADECPVEPNQCYFTNQALAYDGETSISSALPVGSVLGTLNLSLDYDCRLQENLAGEAGRHIVLGIAAESSHLQERTFATTVDGLVYRIIPSGDMNGVGVRQVGGVANRIQLEVDGDRTPGPSQCVSGSLSPTFMELVKNGPIQAPGTYPVNFRNPSQFVGARWNDNGPSYDIAPFPNVSISFLPTTCELSEAPNRVDFGTFAKSALPQARTFDFQWTCDGGATIETTLTPTAGQLIDGNTGIVHESNDLLLKVKDIAGGQYVQFGQPVAHVIDARQALGFNISFQAELYDQGNVKPGLAEFVLLYNTAYQ</sequence>
<dbReference type="SUPFAM" id="SSF49401">
    <property type="entry name" value="Bacterial adhesins"/>
    <property type="match status" value="1"/>
</dbReference>
<dbReference type="RefSeq" id="WP_187672636.1">
    <property type="nucleotide sequence ID" value="NZ_CAJFCI010000073.1"/>
</dbReference>
<dbReference type="InterPro" id="IPR036937">
    <property type="entry name" value="Adhesion_dom_fimbrial_sf"/>
</dbReference>
<name>A0A7U7EQH4_9GAMM</name>
<evidence type="ECO:0000313" key="3">
    <source>
        <dbReference type="Proteomes" id="UP000583387"/>
    </source>
</evidence>
<feature type="chain" id="PRO_5030797144" description="Pilin (Type 1 fimbria component protein)" evidence="1">
    <location>
        <begin position="24"/>
        <end position="332"/>
    </location>
</feature>
<evidence type="ECO:0000313" key="2">
    <source>
        <dbReference type="EMBL" id="CAD5109322.1"/>
    </source>
</evidence>
<feature type="signal peptide" evidence="1">
    <location>
        <begin position="1"/>
        <end position="23"/>
    </location>
</feature>
<protein>
    <recommendedName>
        <fullName evidence="4">Pilin (Type 1 fimbria component protein)</fullName>
    </recommendedName>
</protein>
<dbReference type="GO" id="GO:0009289">
    <property type="term" value="C:pilus"/>
    <property type="evidence" value="ECO:0007669"/>
    <property type="project" value="InterPro"/>
</dbReference>
<proteinExistence type="predicted"/>
<dbReference type="Gene3D" id="2.60.40.3310">
    <property type="match status" value="1"/>
</dbReference>
<dbReference type="GO" id="GO:0007155">
    <property type="term" value="P:cell adhesion"/>
    <property type="evidence" value="ECO:0007669"/>
    <property type="project" value="InterPro"/>
</dbReference>
<keyword evidence="3" id="KW-1185">Reference proteome</keyword>
<dbReference type="EMBL" id="CAJFCI010000073">
    <property type="protein sequence ID" value="CAD5109322.1"/>
    <property type="molecule type" value="Genomic_DNA"/>
</dbReference>
<dbReference type="AlphaFoldDB" id="A0A7U7EQH4"/>
<dbReference type="Proteomes" id="UP000583387">
    <property type="component" value="Unassembled WGS sequence"/>
</dbReference>
<evidence type="ECO:0000256" key="1">
    <source>
        <dbReference type="SAM" id="SignalP"/>
    </source>
</evidence>
<dbReference type="Gene3D" id="2.60.40.1090">
    <property type="entry name" value="Fimbrial-type adhesion domain"/>
    <property type="match status" value="1"/>
</dbReference>
<organism evidence="2 3">
    <name type="scientific">Zestomonas carbonaria</name>
    <dbReference type="NCBI Taxonomy" id="2762745"/>
    <lineage>
        <taxon>Bacteria</taxon>
        <taxon>Pseudomonadati</taxon>
        <taxon>Pseudomonadota</taxon>
        <taxon>Gammaproteobacteria</taxon>
        <taxon>Pseudomonadales</taxon>
        <taxon>Pseudomonadaceae</taxon>
        <taxon>Zestomonas</taxon>
    </lineage>
</organism>
<gene>
    <name evidence="2" type="ORF">PSEWESI4_03618</name>
</gene>
<evidence type="ECO:0008006" key="4">
    <source>
        <dbReference type="Google" id="ProtNLM"/>
    </source>
</evidence>